<evidence type="ECO:0000256" key="1">
    <source>
        <dbReference type="SAM" id="Coils"/>
    </source>
</evidence>
<dbReference type="STRING" id="490188.SAMN04488068_3012"/>
<sequence>MNPFEMVAIIVIAALIAGVLRSRYKTAAPISTLAELQSLAHAQQQRIAQLEARIQALEAVVGDTQYELRRQFKDL</sequence>
<keyword evidence="3" id="KW-1185">Reference proteome</keyword>
<evidence type="ECO:0000313" key="3">
    <source>
        <dbReference type="Proteomes" id="UP000199758"/>
    </source>
</evidence>
<protein>
    <recommendedName>
        <fullName evidence="4">Phage shock protein B</fullName>
    </recommendedName>
</protein>
<evidence type="ECO:0000313" key="2">
    <source>
        <dbReference type="EMBL" id="SHH23680.1"/>
    </source>
</evidence>
<dbReference type="Proteomes" id="UP000199758">
    <property type="component" value="Unassembled WGS sequence"/>
</dbReference>
<gene>
    <name evidence="2" type="ORF">SAMN04488068_3012</name>
</gene>
<proteinExistence type="predicted"/>
<dbReference type="AlphaFoldDB" id="A0A1M5RC34"/>
<dbReference type="RefSeq" id="WP_072898732.1">
    <property type="nucleotide sequence ID" value="NZ_FQWZ01000007.1"/>
</dbReference>
<name>A0A1M5RC34_9GAMM</name>
<reference evidence="2 3" key="1">
    <citation type="submission" date="2016-11" db="EMBL/GenBank/DDBJ databases">
        <authorList>
            <person name="Jaros S."/>
            <person name="Januszkiewicz K."/>
            <person name="Wedrychowicz H."/>
        </authorList>
    </citation>
    <scope>NUCLEOTIDE SEQUENCE [LARGE SCALE GENOMIC DNA]</scope>
    <source>
        <strain evidence="2 3">CGMCC 1.7049</strain>
    </source>
</reference>
<accession>A0A1M5RC34</accession>
<evidence type="ECO:0008006" key="4">
    <source>
        <dbReference type="Google" id="ProtNLM"/>
    </source>
</evidence>
<dbReference type="EMBL" id="FQWZ01000007">
    <property type="protein sequence ID" value="SHH23680.1"/>
    <property type="molecule type" value="Genomic_DNA"/>
</dbReference>
<feature type="coiled-coil region" evidence="1">
    <location>
        <begin position="33"/>
        <end position="67"/>
    </location>
</feature>
<keyword evidence="1" id="KW-0175">Coiled coil</keyword>
<organism evidence="2 3">
    <name type="scientific">Hydrocarboniphaga daqingensis</name>
    <dbReference type="NCBI Taxonomy" id="490188"/>
    <lineage>
        <taxon>Bacteria</taxon>
        <taxon>Pseudomonadati</taxon>
        <taxon>Pseudomonadota</taxon>
        <taxon>Gammaproteobacteria</taxon>
        <taxon>Nevskiales</taxon>
        <taxon>Nevskiaceae</taxon>
        <taxon>Hydrocarboniphaga</taxon>
    </lineage>
</organism>